<keyword evidence="4" id="KW-1185">Reference proteome</keyword>
<name>A0ABT4TXE2_9ACTN</name>
<evidence type="ECO:0000259" key="2">
    <source>
        <dbReference type="Pfam" id="PF03551"/>
    </source>
</evidence>
<feature type="region of interest" description="Disordered" evidence="1">
    <location>
        <begin position="184"/>
        <end position="211"/>
    </location>
</feature>
<dbReference type="EMBL" id="JAQFWQ010000003">
    <property type="protein sequence ID" value="MDA2809358.1"/>
    <property type="molecule type" value="Genomic_DNA"/>
</dbReference>
<dbReference type="PANTHER" id="PTHR43252">
    <property type="entry name" value="TRANSCRIPTIONAL REGULATOR YQJI"/>
    <property type="match status" value="1"/>
</dbReference>
<dbReference type="Pfam" id="PF03551">
    <property type="entry name" value="PadR"/>
    <property type="match status" value="1"/>
</dbReference>
<dbReference type="RefSeq" id="WP_270683264.1">
    <property type="nucleotide sequence ID" value="NZ_JAQFWQ010000003.1"/>
</dbReference>
<protein>
    <submittedName>
        <fullName evidence="3">PadR family transcriptional regulator</fullName>
    </submittedName>
</protein>
<dbReference type="InterPro" id="IPR005149">
    <property type="entry name" value="Tscrpt_reg_PadR_N"/>
</dbReference>
<accession>A0ABT4TXE2</accession>
<evidence type="ECO:0000313" key="4">
    <source>
        <dbReference type="Proteomes" id="UP001527866"/>
    </source>
</evidence>
<evidence type="ECO:0000313" key="3">
    <source>
        <dbReference type="EMBL" id="MDA2809358.1"/>
    </source>
</evidence>
<dbReference type="InterPro" id="IPR036390">
    <property type="entry name" value="WH_DNA-bd_sf"/>
</dbReference>
<dbReference type="InterPro" id="IPR036388">
    <property type="entry name" value="WH-like_DNA-bd_sf"/>
</dbReference>
<gene>
    <name evidence="3" type="ORF">O4J56_01800</name>
</gene>
<dbReference type="PANTHER" id="PTHR43252:SF2">
    <property type="entry name" value="TRANSCRIPTION REGULATOR, PADR-LIKE FAMILY"/>
    <property type="match status" value="1"/>
</dbReference>
<evidence type="ECO:0000256" key="1">
    <source>
        <dbReference type="SAM" id="MobiDB-lite"/>
    </source>
</evidence>
<dbReference type="SUPFAM" id="SSF46785">
    <property type="entry name" value="Winged helix' DNA-binding domain"/>
    <property type="match status" value="1"/>
</dbReference>
<feature type="domain" description="Transcription regulator PadR N-terminal" evidence="2">
    <location>
        <begin position="7"/>
        <end position="78"/>
    </location>
</feature>
<dbReference type="Gene3D" id="1.10.10.10">
    <property type="entry name" value="Winged helix-like DNA-binding domain superfamily/Winged helix DNA-binding domain"/>
    <property type="match status" value="1"/>
</dbReference>
<reference evidence="3 4" key="1">
    <citation type="submission" date="2023-01" db="EMBL/GenBank/DDBJ databases">
        <title>Draft genome sequence of Nocardiopsis sp. RSe5-2 isolated from halophytes.</title>
        <authorList>
            <person name="Duangmal K."/>
            <person name="Chantavorakit T."/>
        </authorList>
    </citation>
    <scope>NUCLEOTIDE SEQUENCE [LARGE SCALE GENOMIC DNA]</scope>
    <source>
        <strain evidence="3 4">RSe5-2</strain>
    </source>
</reference>
<organism evidence="3 4">
    <name type="scientific">Nocardiopsis endophytica</name>
    <dbReference type="NCBI Taxonomy" id="3018445"/>
    <lineage>
        <taxon>Bacteria</taxon>
        <taxon>Bacillati</taxon>
        <taxon>Actinomycetota</taxon>
        <taxon>Actinomycetes</taxon>
        <taxon>Streptosporangiales</taxon>
        <taxon>Nocardiopsidaceae</taxon>
        <taxon>Nocardiopsis</taxon>
    </lineage>
</organism>
<comment type="caution">
    <text evidence="3">The sequence shown here is derived from an EMBL/GenBank/DDBJ whole genome shotgun (WGS) entry which is preliminary data.</text>
</comment>
<proteinExistence type="predicted"/>
<dbReference type="Proteomes" id="UP001527866">
    <property type="component" value="Unassembled WGS sequence"/>
</dbReference>
<sequence length="211" mass="23939">MKLEHLLLGILALKPSTGYDLKRYMDAHGRFLRSNTQMSQVYRALGKMEGRGWVRHATEPRPGATDAKRYRLTDDGATVFLDWLTGPYHPPTRFEEPDLAARLAFAGFMSRDDVIRLLDAEIETRTNEIARYRFRDRSTGAEPVLPYDQDLAEYVAEWMHWTGANAKDAHIARVSELRDSLLRAPDREPLRPAVDADRADGAEGPGEEARS</sequence>